<evidence type="ECO:0000313" key="2">
    <source>
        <dbReference type="EMBL" id="PRH87730.1"/>
    </source>
</evidence>
<dbReference type="AlphaFoldDB" id="A0A2S9QEK8"/>
<protein>
    <submittedName>
        <fullName evidence="2">Uncharacterized protein</fullName>
    </submittedName>
</protein>
<comment type="caution">
    <text evidence="2">The sequence shown here is derived from an EMBL/GenBank/DDBJ whole genome shotgun (WGS) entry which is preliminary data.</text>
</comment>
<dbReference type="Proteomes" id="UP000237682">
    <property type="component" value="Unassembled WGS sequence"/>
</dbReference>
<evidence type="ECO:0000256" key="1">
    <source>
        <dbReference type="SAM" id="MobiDB-lite"/>
    </source>
</evidence>
<dbReference type="RefSeq" id="WP_105861397.1">
    <property type="nucleotide sequence ID" value="NZ_PUEJ01000003.1"/>
</dbReference>
<dbReference type="OrthoDB" id="8449634at2"/>
<dbReference type="EMBL" id="PUEJ01000003">
    <property type="protein sequence ID" value="PRH87730.1"/>
    <property type="molecule type" value="Genomic_DNA"/>
</dbReference>
<accession>A0A2S9QEK8</accession>
<sequence>MPASAPMTKGSLVVNEIAFRCGPGMERNRFGRCEFRRADRFQRPGPAYRRPICPRGTHPTPSGRRCVPNRF</sequence>
<name>A0A2S9QEK8_9HYPH</name>
<gene>
    <name evidence="2" type="ORF">C5L14_07300</name>
</gene>
<reference evidence="2 3" key="1">
    <citation type="submission" date="2018-02" db="EMBL/GenBank/DDBJ databases">
        <title>Whole genome sequencing of endophytic bacterium.</title>
        <authorList>
            <person name="Eedara R."/>
            <person name="Podile A.R."/>
        </authorList>
    </citation>
    <scope>NUCLEOTIDE SEQUENCE [LARGE SCALE GENOMIC DNA]</scope>
    <source>
        <strain evidence="2 3">RP1T</strain>
    </source>
</reference>
<keyword evidence="3" id="KW-1185">Reference proteome</keyword>
<feature type="region of interest" description="Disordered" evidence="1">
    <location>
        <begin position="45"/>
        <end position="71"/>
    </location>
</feature>
<evidence type="ECO:0000313" key="3">
    <source>
        <dbReference type="Proteomes" id="UP000237682"/>
    </source>
</evidence>
<proteinExistence type="predicted"/>
<organism evidence="2 3">
    <name type="scientific">Labrys okinawensis</name>
    <dbReference type="NCBI Taxonomy" id="346911"/>
    <lineage>
        <taxon>Bacteria</taxon>
        <taxon>Pseudomonadati</taxon>
        <taxon>Pseudomonadota</taxon>
        <taxon>Alphaproteobacteria</taxon>
        <taxon>Hyphomicrobiales</taxon>
        <taxon>Xanthobacteraceae</taxon>
        <taxon>Labrys</taxon>
    </lineage>
</organism>